<reference evidence="3" key="1">
    <citation type="journal article" date="2017" name="Nat. Ecol. Evol.">
        <title>Genome expansion and lineage-specific genetic innovations in the forest pathogenic fungi Armillaria.</title>
        <authorList>
            <person name="Sipos G."/>
            <person name="Prasanna A.N."/>
            <person name="Walter M.C."/>
            <person name="O'Connor E."/>
            <person name="Balint B."/>
            <person name="Krizsan K."/>
            <person name="Kiss B."/>
            <person name="Hess J."/>
            <person name="Varga T."/>
            <person name="Slot J."/>
            <person name="Riley R."/>
            <person name="Boka B."/>
            <person name="Rigling D."/>
            <person name="Barry K."/>
            <person name="Lee J."/>
            <person name="Mihaltcheva S."/>
            <person name="LaButti K."/>
            <person name="Lipzen A."/>
            <person name="Waldron R."/>
            <person name="Moloney N.M."/>
            <person name="Sperisen C."/>
            <person name="Kredics L."/>
            <person name="Vagvoelgyi C."/>
            <person name="Patrignani A."/>
            <person name="Fitzpatrick D."/>
            <person name="Nagy I."/>
            <person name="Doyle S."/>
            <person name="Anderson J.B."/>
            <person name="Grigoriev I.V."/>
            <person name="Gueldener U."/>
            <person name="Muensterkoetter M."/>
            <person name="Nagy L.G."/>
        </authorList>
    </citation>
    <scope>NUCLEOTIDE SEQUENCE [LARGE SCALE GENOMIC DNA]</scope>
    <source>
        <strain evidence="3">C18/9</strain>
    </source>
</reference>
<organism evidence="2 3">
    <name type="scientific">Armillaria ostoyae</name>
    <name type="common">Armillaria root rot fungus</name>
    <dbReference type="NCBI Taxonomy" id="47428"/>
    <lineage>
        <taxon>Eukaryota</taxon>
        <taxon>Fungi</taxon>
        <taxon>Dikarya</taxon>
        <taxon>Basidiomycota</taxon>
        <taxon>Agaricomycotina</taxon>
        <taxon>Agaricomycetes</taxon>
        <taxon>Agaricomycetidae</taxon>
        <taxon>Agaricales</taxon>
        <taxon>Marasmiineae</taxon>
        <taxon>Physalacriaceae</taxon>
        <taxon>Armillaria</taxon>
    </lineage>
</organism>
<accession>A0A284RHV1</accession>
<dbReference type="STRING" id="47428.A0A284RHV1"/>
<dbReference type="OrthoDB" id="10513974at2759"/>
<evidence type="ECO:0000313" key="2">
    <source>
        <dbReference type="EMBL" id="SJL08335.1"/>
    </source>
</evidence>
<evidence type="ECO:0000313" key="3">
    <source>
        <dbReference type="Proteomes" id="UP000219338"/>
    </source>
</evidence>
<dbReference type="AlphaFoldDB" id="A0A284RHV1"/>
<gene>
    <name evidence="2" type="ORF">ARMOST_11698</name>
</gene>
<keyword evidence="3" id="KW-1185">Reference proteome</keyword>
<feature type="compositionally biased region" description="Pro residues" evidence="1">
    <location>
        <begin position="39"/>
        <end position="54"/>
    </location>
</feature>
<feature type="region of interest" description="Disordered" evidence="1">
    <location>
        <begin position="1"/>
        <end position="84"/>
    </location>
</feature>
<name>A0A284RHV1_ARMOS</name>
<proteinExistence type="predicted"/>
<protein>
    <submittedName>
        <fullName evidence="2">Uncharacterized protein</fullName>
    </submittedName>
</protein>
<feature type="compositionally biased region" description="Polar residues" evidence="1">
    <location>
        <begin position="70"/>
        <end position="84"/>
    </location>
</feature>
<dbReference type="EMBL" id="FUEG01000009">
    <property type="protein sequence ID" value="SJL08335.1"/>
    <property type="molecule type" value="Genomic_DNA"/>
</dbReference>
<dbReference type="Proteomes" id="UP000219338">
    <property type="component" value="Unassembled WGS sequence"/>
</dbReference>
<evidence type="ECO:0000256" key="1">
    <source>
        <dbReference type="SAM" id="MobiDB-lite"/>
    </source>
</evidence>
<sequence length="219" mass="24731">MGGTPQPLPTALLTANDQTPLPTDTPLPAPDNQHVPSSSDPPIPPPPRQPPSPIPLRYNHQPPQIPAQYHYSNPFQNAPPQIPQNFYHNNHPNFQYAYLPMHHNSSNSNIPNTSHIQELKSRADWVAWYQETENIITAKGLLNHICDPPLPNVMWTALNAPLYPPVLPQEYTHAHINKWKTWYHKDAIVFGILMARLSREILSMIPSIQDPTTGTQRTA</sequence>